<proteinExistence type="inferred from homology"/>
<evidence type="ECO:0000313" key="9">
    <source>
        <dbReference type="EMBL" id="KAK2574123.1"/>
    </source>
</evidence>
<feature type="compositionally biased region" description="Basic and acidic residues" evidence="8">
    <location>
        <begin position="44"/>
        <end position="53"/>
    </location>
</feature>
<dbReference type="Pfam" id="PF10500">
    <property type="entry name" value="SR-25"/>
    <property type="match status" value="1"/>
</dbReference>
<comment type="caution">
    <text evidence="9">The sequence shown here is derived from an EMBL/GenBank/DDBJ whole genome shotgun (WGS) entry which is preliminary data.</text>
</comment>
<keyword evidence="6" id="KW-0508">mRNA splicing</keyword>
<dbReference type="GO" id="GO:0008380">
    <property type="term" value="P:RNA splicing"/>
    <property type="evidence" value="ECO:0007669"/>
    <property type="project" value="UniProtKB-KW"/>
</dbReference>
<feature type="region of interest" description="Disordered" evidence="8">
    <location>
        <begin position="1"/>
        <end position="140"/>
    </location>
</feature>
<evidence type="ECO:0000256" key="1">
    <source>
        <dbReference type="ARBA" id="ARBA00004324"/>
    </source>
</evidence>
<evidence type="ECO:0000313" key="10">
    <source>
        <dbReference type="Proteomes" id="UP001249851"/>
    </source>
</evidence>
<accession>A0AAD9R6R0</accession>
<dbReference type="InterPro" id="IPR019532">
    <property type="entry name" value="Nucl_RNA-splicing_assoc_SR-25"/>
</dbReference>
<keyword evidence="5" id="KW-0507">mRNA processing</keyword>
<sequence>MDMDKRVDKKRKYSSYEENLRTTDMKKRKKSRNYSDSSSSSESESEHSSSERGKNKKKRKDRDKTKSNRKKEKRKKKREKKSKKQKERKDKKAAAIKNIKEKDKLTTVASQDSYLAVSSLKKQPDSSDSGTSAPPKKRFMVPMTKEEYEKQQAQVKRVYDPETGRHRLVKGTGEILEEIVSKARHNSINKNATRGDGEFFQASLGLQDK</sequence>
<evidence type="ECO:0000256" key="5">
    <source>
        <dbReference type="ARBA" id="ARBA00022664"/>
    </source>
</evidence>
<keyword evidence="10" id="KW-1185">Reference proteome</keyword>
<name>A0AAD9R6R0_ACRCE</name>
<feature type="compositionally biased region" description="Basic and acidic residues" evidence="8">
    <location>
        <begin position="87"/>
        <end position="105"/>
    </location>
</feature>
<organism evidence="9 10">
    <name type="scientific">Acropora cervicornis</name>
    <name type="common">Staghorn coral</name>
    <dbReference type="NCBI Taxonomy" id="6130"/>
    <lineage>
        <taxon>Eukaryota</taxon>
        <taxon>Metazoa</taxon>
        <taxon>Cnidaria</taxon>
        <taxon>Anthozoa</taxon>
        <taxon>Hexacorallia</taxon>
        <taxon>Scleractinia</taxon>
        <taxon>Astrocoeniina</taxon>
        <taxon>Acroporidae</taxon>
        <taxon>Acropora</taxon>
    </lineage>
</organism>
<dbReference type="GO" id="GO:0005730">
    <property type="term" value="C:nucleolus"/>
    <property type="evidence" value="ECO:0007669"/>
    <property type="project" value="UniProtKB-SubCell"/>
</dbReference>
<evidence type="ECO:0000256" key="7">
    <source>
        <dbReference type="ARBA" id="ARBA00023242"/>
    </source>
</evidence>
<evidence type="ECO:0000256" key="4">
    <source>
        <dbReference type="ARBA" id="ARBA00017993"/>
    </source>
</evidence>
<evidence type="ECO:0000256" key="2">
    <source>
        <dbReference type="ARBA" id="ARBA00004604"/>
    </source>
</evidence>
<protein>
    <recommendedName>
        <fullName evidence="4">ADP-ribosylation factor-like protein 6-interacting protein 4</fullName>
    </recommendedName>
</protein>
<reference evidence="9" key="2">
    <citation type="journal article" date="2023" name="Science">
        <title>Genomic signatures of disease resistance in endangered staghorn corals.</title>
        <authorList>
            <person name="Vollmer S.V."/>
            <person name="Selwyn J.D."/>
            <person name="Despard B.A."/>
            <person name="Roesel C.L."/>
        </authorList>
    </citation>
    <scope>NUCLEOTIDE SEQUENCE</scope>
    <source>
        <strain evidence="9">K2</strain>
    </source>
</reference>
<feature type="region of interest" description="Disordered" evidence="8">
    <location>
        <begin position="189"/>
        <end position="209"/>
    </location>
</feature>
<feature type="compositionally biased region" description="Basic residues" evidence="8">
    <location>
        <begin position="54"/>
        <end position="86"/>
    </location>
</feature>
<evidence type="ECO:0000256" key="6">
    <source>
        <dbReference type="ARBA" id="ARBA00023187"/>
    </source>
</evidence>
<dbReference type="EMBL" id="JARQWQ010000001">
    <property type="protein sequence ID" value="KAK2574123.1"/>
    <property type="molecule type" value="Genomic_DNA"/>
</dbReference>
<dbReference type="GO" id="GO:0016607">
    <property type="term" value="C:nuclear speck"/>
    <property type="evidence" value="ECO:0007669"/>
    <property type="project" value="UniProtKB-SubCell"/>
</dbReference>
<keyword evidence="7" id="KW-0539">Nucleus</keyword>
<feature type="compositionally biased region" description="Basic and acidic residues" evidence="8">
    <location>
        <begin position="14"/>
        <end position="25"/>
    </location>
</feature>
<dbReference type="GO" id="GO:0006397">
    <property type="term" value="P:mRNA processing"/>
    <property type="evidence" value="ECO:0007669"/>
    <property type="project" value="UniProtKB-KW"/>
</dbReference>
<evidence type="ECO:0000256" key="3">
    <source>
        <dbReference type="ARBA" id="ARBA00006852"/>
    </source>
</evidence>
<evidence type="ECO:0000256" key="8">
    <source>
        <dbReference type="SAM" id="MobiDB-lite"/>
    </source>
</evidence>
<gene>
    <name evidence="9" type="ORF">P5673_000253</name>
</gene>
<comment type="similarity">
    <text evidence="3">Belongs to the ARL6IP4 family.</text>
</comment>
<reference evidence="9" key="1">
    <citation type="journal article" date="2023" name="G3 (Bethesda)">
        <title>Whole genome assembly and annotation of the endangered Caribbean coral Acropora cervicornis.</title>
        <authorList>
            <person name="Selwyn J.D."/>
            <person name="Vollmer S.V."/>
        </authorList>
    </citation>
    <scope>NUCLEOTIDE SEQUENCE</scope>
    <source>
        <strain evidence="9">K2</strain>
    </source>
</reference>
<dbReference type="AlphaFoldDB" id="A0AAD9R6R0"/>
<dbReference type="Proteomes" id="UP001249851">
    <property type="component" value="Unassembled WGS sequence"/>
</dbReference>
<comment type="subcellular location">
    <subcellularLocation>
        <location evidence="1">Nucleus speckle</location>
    </subcellularLocation>
    <subcellularLocation>
        <location evidence="2">Nucleus</location>
        <location evidence="2">Nucleolus</location>
    </subcellularLocation>
</comment>